<dbReference type="STRING" id="1423773.FD30_GL000671"/>
<keyword evidence="5" id="KW-0472">Membrane</keyword>
<evidence type="ECO:0000313" key="7">
    <source>
        <dbReference type="EMBL" id="KRK77046.1"/>
    </source>
</evidence>
<dbReference type="Gene3D" id="3.50.50.60">
    <property type="entry name" value="FAD/NAD(P)-binding domain"/>
    <property type="match status" value="1"/>
</dbReference>
<keyword evidence="3" id="KW-0285">Flavoprotein</keyword>
<accession>A0A0R1K0Q0</accession>
<comment type="similarity">
    <text evidence="2">Belongs to the DadA oxidoreductase family.</text>
</comment>
<dbReference type="PATRIC" id="fig|1423773.3.peg.686"/>
<dbReference type="Proteomes" id="UP000051162">
    <property type="component" value="Unassembled WGS sequence"/>
</dbReference>
<dbReference type="PANTHER" id="PTHR13847:SF286">
    <property type="entry name" value="D-AMINO ACID DEHYDROGENASE"/>
    <property type="match status" value="1"/>
</dbReference>
<feature type="domain" description="FAD dependent oxidoreductase" evidence="6">
    <location>
        <begin position="19"/>
        <end position="362"/>
    </location>
</feature>
<name>A0A0R1K0Q0_9LACO</name>
<dbReference type="AlphaFoldDB" id="A0A0R1K0Q0"/>
<comment type="cofactor">
    <cofactor evidence="1">
        <name>FAD</name>
        <dbReference type="ChEBI" id="CHEBI:57692"/>
    </cofactor>
</comment>
<keyword evidence="5" id="KW-1133">Transmembrane helix</keyword>
<protein>
    <submittedName>
        <fullName evidence="7">Glycine D-amino acid oxidase</fullName>
    </submittedName>
</protein>
<evidence type="ECO:0000256" key="5">
    <source>
        <dbReference type="SAM" id="Phobius"/>
    </source>
</evidence>
<keyword evidence="8" id="KW-1185">Reference proteome</keyword>
<evidence type="ECO:0000256" key="2">
    <source>
        <dbReference type="ARBA" id="ARBA00009410"/>
    </source>
</evidence>
<keyword evidence="4" id="KW-0560">Oxidoreductase</keyword>
<comment type="caution">
    <text evidence="7">The sequence shown here is derived from an EMBL/GenBank/DDBJ whole genome shotgun (WGS) entry which is preliminary data.</text>
</comment>
<evidence type="ECO:0000313" key="8">
    <source>
        <dbReference type="Proteomes" id="UP000051162"/>
    </source>
</evidence>
<proteinExistence type="inferred from homology"/>
<organism evidence="7 8">
    <name type="scientific">Levilactobacillus namurensis DSM 19117</name>
    <dbReference type="NCBI Taxonomy" id="1423773"/>
    <lineage>
        <taxon>Bacteria</taxon>
        <taxon>Bacillati</taxon>
        <taxon>Bacillota</taxon>
        <taxon>Bacilli</taxon>
        <taxon>Lactobacillales</taxon>
        <taxon>Lactobacillaceae</taxon>
        <taxon>Levilactobacillus</taxon>
    </lineage>
</organism>
<dbReference type="SUPFAM" id="SSF54373">
    <property type="entry name" value="FAD-linked reductases, C-terminal domain"/>
    <property type="match status" value="1"/>
</dbReference>
<sequence length="389" mass="41472">MKAKHAPDNLGGQHLMEKRIAIIGGGIVGATAAYYLSTLPGHPNVQVTLFDSGTGQASKAAAGIISPWLSKRRNQQWYRLAKDGADLYPQLIHDAHLGTDVYQQTGTIVTREVPTDLEALADLAVKRQATAAGMGRITTLSAQEVQQRVPLLTAPQPGVFLSGGARVDGAALVNALLTRASEQNLTVRHEAVTLTPDERVVSSLGARQFDRVIVAAGAWTKDLLATLGVTARVRPQKGQLIELAVKDYPLQENMPVVMPEGERDFIPFGHGHLIVGATHEDDKGFDLTPDADVTEDLLASAQRLVANVTAANITTVRVGTRAYTDDFAPFFGPIPDHERFLVASGLGSSGLTTGPQIGRLLAGSALYGGTPDWSEYEKPLTTYLTSSLA</sequence>
<evidence type="ECO:0000256" key="1">
    <source>
        <dbReference type="ARBA" id="ARBA00001974"/>
    </source>
</evidence>
<keyword evidence="5" id="KW-0812">Transmembrane</keyword>
<dbReference type="EMBL" id="AZDT01000011">
    <property type="protein sequence ID" value="KRK77046.1"/>
    <property type="molecule type" value="Genomic_DNA"/>
</dbReference>
<feature type="transmembrane region" description="Helical" evidence="5">
    <location>
        <begin position="20"/>
        <end position="37"/>
    </location>
</feature>
<evidence type="ECO:0000259" key="6">
    <source>
        <dbReference type="Pfam" id="PF01266"/>
    </source>
</evidence>
<dbReference type="InterPro" id="IPR036188">
    <property type="entry name" value="FAD/NAD-bd_sf"/>
</dbReference>
<dbReference type="GO" id="GO:0005737">
    <property type="term" value="C:cytoplasm"/>
    <property type="evidence" value="ECO:0007669"/>
    <property type="project" value="TreeGrafter"/>
</dbReference>
<reference evidence="7 8" key="1">
    <citation type="journal article" date="2015" name="Genome Announc.">
        <title>Expanding the biotechnology potential of lactobacilli through comparative genomics of 213 strains and associated genera.</title>
        <authorList>
            <person name="Sun Z."/>
            <person name="Harris H.M."/>
            <person name="McCann A."/>
            <person name="Guo C."/>
            <person name="Argimon S."/>
            <person name="Zhang W."/>
            <person name="Yang X."/>
            <person name="Jeffery I.B."/>
            <person name="Cooney J.C."/>
            <person name="Kagawa T.F."/>
            <person name="Liu W."/>
            <person name="Song Y."/>
            <person name="Salvetti E."/>
            <person name="Wrobel A."/>
            <person name="Rasinkangas P."/>
            <person name="Parkhill J."/>
            <person name="Rea M.C."/>
            <person name="O'Sullivan O."/>
            <person name="Ritari J."/>
            <person name="Douillard F.P."/>
            <person name="Paul Ross R."/>
            <person name="Yang R."/>
            <person name="Briner A.E."/>
            <person name="Felis G.E."/>
            <person name="de Vos W.M."/>
            <person name="Barrangou R."/>
            <person name="Klaenhammer T.R."/>
            <person name="Caufield P.W."/>
            <person name="Cui Y."/>
            <person name="Zhang H."/>
            <person name="O'Toole P.W."/>
        </authorList>
    </citation>
    <scope>NUCLEOTIDE SEQUENCE [LARGE SCALE GENOMIC DNA]</scope>
    <source>
        <strain evidence="7 8">DSM 19117</strain>
    </source>
</reference>
<evidence type="ECO:0000256" key="4">
    <source>
        <dbReference type="ARBA" id="ARBA00023002"/>
    </source>
</evidence>
<evidence type="ECO:0000256" key="3">
    <source>
        <dbReference type="ARBA" id="ARBA00022630"/>
    </source>
</evidence>
<dbReference type="Gene3D" id="3.30.9.10">
    <property type="entry name" value="D-Amino Acid Oxidase, subunit A, domain 2"/>
    <property type="match status" value="1"/>
</dbReference>
<dbReference type="PANTHER" id="PTHR13847">
    <property type="entry name" value="SARCOSINE DEHYDROGENASE-RELATED"/>
    <property type="match status" value="1"/>
</dbReference>
<gene>
    <name evidence="7" type="ORF">FD30_GL000671</name>
</gene>
<dbReference type="GO" id="GO:0016491">
    <property type="term" value="F:oxidoreductase activity"/>
    <property type="evidence" value="ECO:0007669"/>
    <property type="project" value="UniProtKB-KW"/>
</dbReference>
<dbReference type="InterPro" id="IPR006076">
    <property type="entry name" value="FAD-dep_OxRdtase"/>
</dbReference>
<dbReference type="SUPFAM" id="SSF51905">
    <property type="entry name" value="FAD/NAD(P)-binding domain"/>
    <property type="match status" value="1"/>
</dbReference>
<dbReference type="Pfam" id="PF01266">
    <property type="entry name" value="DAO"/>
    <property type="match status" value="1"/>
</dbReference>